<keyword evidence="6" id="KW-0548">Nucleotidyltransferase</keyword>
<keyword evidence="8" id="KW-0274">FAD</keyword>
<evidence type="ECO:0000256" key="10">
    <source>
        <dbReference type="ARBA" id="ARBA00031145"/>
    </source>
</evidence>
<feature type="region of interest" description="Disordered" evidence="13">
    <location>
        <begin position="1"/>
        <end position="31"/>
    </location>
</feature>
<evidence type="ECO:0000313" key="15">
    <source>
        <dbReference type="EMBL" id="KAH7031477.1"/>
    </source>
</evidence>
<evidence type="ECO:0000256" key="7">
    <source>
        <dbReference type="ARBA" id="ARBA00022741"/>
    </source>
</evidence>
<dbReference type="GeneID" id="70181224"/>
<dbReference type="AlphaFoldDB" id="A0A9P8Y5C4"/>
<dbReference type="EMBL" id="JAGTJQ010000005">
    <property type="protein sequence ID" value="KAH7031477.1"/>
    <property type="molecule type" value="Genomic_DNA"/>
</dbReference>
<dbReference type="RefSeq" id="XP_046013157.1">
    <property type="nucleotide sequence ID" value="XM_046151678.1"/>
</dbReference>
<keyword evidence="5" id="KW-0808">Transferase</keyword>
<reference evidence="15" key="1">
    <citation type="journal article" date="2021" name="Nat. Commun.">
        <title>Genetic determinants of endophytism in the Arabidopsis root mycobiome.</title>
        <authorList>
            <person name="Mesny F."/>
            <person name="Miyauchi S."/>
            <person name="Thiergart T."/>
            <person name="Pickel B."/>
            <person name="Atanasova L."/>
            <person name="Karlsson M."/>
            <person name="Huettel B."/>
            <person name="Barry K.W."/>
            <person name="Haridas S."/>
            <person name="Chen C."/>
            <person name="Bauer D."/>
            <person name="Andreopoulos W."/>
            <person name="Pangilinan J."/>
            <person name="LaButti K."/>
            <person name="Riley R."/>
            <person name="Lipzen A."/>
            <person name="Clum A."/>
            <person name="Drula E."/>
            <person name="Henrissat B."/>
            <person name="Kohler A."/>
            <person name="Grigoriev I.V."/>
            <person name="Martin F.M."/>
            <person name="Hacquard S."/>
        </authorList>
    </citation>
    <scope>NUCLEOTIDE SEQUENCE</scope>
    <source>
        <strain evidence="15">MPI-CAGE-CH-0230</strain>
    </source>
</reference>
<proteinExistence type="predicted"/>
<dbReference type="GO" id="GO:0003919">
    <property type="term" value="F:FMN adenylyltransferase activity"/>
    <property type="evidence" value="ECO:0007669"/>
    <property type="project" value="UniProtKB-EC"/>
</dbReference>
<dbReference type="Proteomes" id="UP000756346">
    <property type="component" value="Unassembled WGS sequence"/>
</dbReference>
<keyword evidence="3" id="KW-0285">Flavoprotein</keyword>
<feature type="region of interest" description="Disordered" evidence="13">
    <location>
        <begin position="253"/>
        <end position="283"/>
    </location>
</feature>
<dbReference type="EC" id="2.7.7.2" evidence="2"/>
<evidence type="ECO:0000256" key="5">
    <source>
        <dbReference type="ARBA" id="ARBA00022679"/>
    </source>
</evidence>
<evidence type="ECO:0000256" key="4">
    <source>
        <dbReference type="ARBA" id="ARBA00022643"/>
    </source>
</evidence>
<dbReference type="InterPro" id="IPR002500">
    <property type="entry name" value="PAPS_reduct_dom"/>
</dbReference>
<feature type="compositionally biased region" description="Acidic residues" evidence="13">
    <location>
        <begin position="272"/>
        <end position="283"/>
    </location>
</feature>
<keyword evidence="4" id="KW-0288">FMN</keyword>
<evidence type="ECO:0000256" key="6">
    <source>
        <dbReference type="ARBA" id="ARBA00022695"/>
    </source>
</evidence>
<gene>
    <name evidence="15" type="ORF">B0I36DRAFT_289566</name>
</gene>
<accession>A0A9P8Y5C4</accession>
<comment type="pathway">
    <text evidence="1">Cofactor biosynthesis; FAD biosynthesis; FAD from FMN: step 1/1.</text>
</comment>
<evidence type="ECO:0000256" key="8">
    <source>
        <dbReference type="ARBA" id="ARBA00022827"/>
    </source>
</evidence>
<keyword evidence="7" id="KW-0547">Nucleotide-binding</keyword>
<dbReference type="OrthoDB" id="270728at2759"/>
<protein>
    <recommendedName>
        <fullName evidence="2">FAD synthase</fullName>
        <ecNumber evidence="2">2.7.7.2</ecNumber>
    </recommendedName>
    <alternativeName>
        <fullName evidence="10">FAD pyrophosphorylase</fullName>
    </alternativeName>
    <alternativeName>
        <fullName evidence="11">FMN adenylyltransferase</fullName>
    </alternativeName>
</protein>
<dbReference type="InterPro" id="IPR014729">
    <property type="entry name" value="Rossmann-like_a/b/a_fold"/>
</dbReference>
<dbReference type="Gene3D" id="3.40.50.620">
    <property type="entry name" value="HUPs"/>
    <property type="match status" value="1"/>
</dbReference>
<evidence type="ECO:0000256" key="2">
    <source>
        <dbReference type="ARBA" id="ARBA00012393"/>
    </source>
</evidence>
<name>A0A9P8Y5C4_9PEZI</name>
<dbReference type="PANTHER" id="PTHR23293:SF9">
    <property type="entry name" value="FAD SYNTHASE"/>
    <property type="match status" value="1"/>
</dbReference>
<evidence type="ECO:0000256" key="1">
    <source>
        <dbReference type="ARBA" id="ARBA00004726"/>
    </source>
</evidence>
<dbReference type="FunFam" id="3.40.50.620:FF:000187">
    <property type="entry name" value="Probable FAD synthetase"/>
    <property type="match status" value="1"/>
</dbReference>
<feature type="compositionally biased region" description="Low complexity" evidence="13">
    <location>
        <begin position="1"/>
        <end position="16"/>
    </location>
</feature>
<dbReference type="CDD" id="cd23948">
    <property type="entry name" value="FAD_synthase"/>
    <property type="match status" value="1"/>
</dbReference>
<evidence type="ECO:0000313" key="16">
    <source>
        <dbReference type="Proteomes" id="UP000756346"/>
    </source>
</evidence>
<keyword evidence="9" id="KW-0067">ATP-binding</keyword>
<comment type="caution">
    <text evidence="15">The sequence shown here is derived from an EMBL/GenBank/DDBJ whole genome shotgun (WGS) entry which is preliminary data.</text>
</comment>
<evidence type="ECO:0000259" key="14">
    <source>
        <dbReference type="Pfam" id="PF01507"/>
    </source>
</evidence>
<dbReference type="GO" id="GO:0005524">
    <property type="term" value="F:ATP binding"/>
    <property type="evidence" value="ECO:0007669"/>
    <property type="project" value="UniProtKB-KW"/>
</dbReference>
<dbReference type="GO" id="GO:0006747">
    <property type="term" value="P:FAD biosynthetic process"/>
    <property type="evidence" value="ECO:0007669"/>
    <property type="project" value="TreeGrafter"/>
</dbReference>
<feature type="domain" description="Phosphoadenosine phosphosulphate reductase" evidence="14">
    <location>
        <begin position="162"/>
        <end position="249"/>
    </location>
</feature>
<sequence length="283" mass="31073">MTSPDDPASAPGGAPPILNGTTSSSSSSVAAVPPSHSLEALCHALHARVEALLGTPTQDPILRDVQAQVRIANDVVDDALRRYQPNELSLSYNGGKDCLVLLLLLLARLPAHFSSPSAPSAFPTSLQALYIRPPQPFPEVDAFVASSTKDYHLDLATSDKPMKPALADYLADKPNIKAVFVGTRRTDPHGGKLTFFDETDRDWPRFMRIHPVIDWHYREIWGFIRALQVPYCPLYDMGYTSLGGTDDTLPNPALKAHEGKPTNTGFRPAYELMDDDEERLGRE</sequence>
<evidence type="ECO:0000256" key="3">
    <source>
        <dbReference type="ARBA" id="ARBA00022630"/>
    </source>
</evidence>
<comment type="catalytic activity">
    <reaction evidence="12">
        <text>FMN + ATP + H(+) = FAD + diphosphate</text>
        <dbReference type="Rhea" id="RHEA:17237"/>
        <dbReference type="ChEBI" id="CHEBI:15378"/>
        <dbReference type="ChEBI" id="CHEBI:30616"/>
        <dbReference type="ChEBI" id="CHEBI:33019"/>
        <dbReference type="ChEBI" id="CHEBI:57692"/>
        <dbReference type="ChEBI" id="CHEBI:58210"/>
        <dbReference type="EC" id="2.7.7.2"/>
    </reaction>
</comment>
<organism evidence="15 16">
    <name type="scientific">Microdochium trichocladiopsis</name>
    <dbReference type="NCBI Taxonomy" id="1682393"/>
    <lineage>
        <taxon>Eukaryota</taxon>
        <taxon>Fungi</taxon>
        <taxon>Dikarya</taxon>
        <taxon>Ascomycota</taxon>
        <taxon>Pezizomycotina</taxon>
        <taxon>Sordariomycetes</taxon>
        <taxon>Xylariomycetidae</taxon>
        <taxon>Xylariales</taxon>
        <taxon>Microdochiaceae</taxon>
        <taxon>Microdochium</taxon>
    </lineage>
</organism>
<evidence type="ECO:0000256" key="13">
    <source>
        <dbReference type="SAM" id="MobiDB-lite"/>
    </source>
</evidence>
<keyword evidence="16" id="KW-1185">Reference proteome</keyword>
<evidence type="ECO:0000256" key="12">
    <source>
        <dbReference type="ARBA" id="ARBA00049494"/>
    </source>
</evidence>
<evidence type="ECO:0000256" key="9">
    <source>
        <dbReference type="ARBA" id="ARBA00022840"/>
    </source>
</evidence>
<dbReference type="PANTHER" id="PTHR23293">
    <property type="entry name" value="FAD SYNTHETASE-RELATED FMN ADENYLYLTRANSFERASE"/>
    <property type="match status" value="1"/>
</dbReference>
<dbReference type="Pfam" id="PF01507">
    <property type="entry name" value="PAPS_reduct"/>
    <property type="match status" value="2"/>
</dbReference>
<dbReference type="SUPFAM" id="SSF52402">
    <property type="entry name" value="Adenine nucleotide alpha hydrolases-like"/>
    <property type="match status" value="1"/>
</dbReference>
<feature type="domain" description="Phosphoadenosine phosphosulphate reductase" evidence="14">
    <location>
        <begin position="88"/>
        <end position="161"/>
    </location>
</feature>
<evidence type="ECO:0000256" key="11">
    <source>
        <dbReference type="ARBA" id="ARBA00031871"/>
    </source>
</evidence>